<dbReference type="InterPro" id="IPR003593">
    <property type="entry name" value="AAA+_ATPase"/>
</dbReference>
<evidence type="ECO:0000256" key="2">
    <source>
        <dbReference type="ARBA" id="ARBA00022448"/>
    </source>
</evidence>
<feature type="region of interest" description="Disordered" evidence="12">
    <location>
        <begin position="572"/>
        <end position="591"/>
    </location>
</feature>
<evidence type="ECO:0000256" key="3">
    <source>
        <dbReference type="ARBA" id="ARBA00022475"/>
    </source>
</evidence>
<comment type="caution">
    <text evidence="16">The sequence shown here is derived from an EMBL/GenBank/DDBJ whole genome shotgun (WGS) entry which is preliminary data.</text>
</comment>
<keyword evidence="6" id="KW-0547">Nucleotide-binding</keyword>
<dbReference type="GO" id="GO:0016887">
    <property type="term" value="F:ATP hydrolysis activity"/>
    <property type="evidence" value="ECO:0007669"/>
    <property type="project" value="InterPro"/>
</dbReference>
<dbReference type="AlphaFoldDB" id="A0A2V4TNR4"/>
<proteinExistence type="predicted"/>
<dbReference type="InterPro" id="IPR003439">
    <property type="entry name" value="ABC_transporter-like_ATP-bd"/>
</dbReference>
<keyword evidence="5 13" id="KW-0812">Transmembrane</keyword>
<dbReference type="PROSITE" id="PS00211">
    <property type="entry name" value="ABC_TRANSPORTER_1"/>
    <property type="match status" value="1"/>
</dbReference>
<dbReference type="PROSITE" id="PS50893">
    <property type="entry name" value="ABC_TRANSPORTER_2"/>
    <property type="match status" value="1"/>
</dbReference>
<keyword evidence="7 16" id="KW-0067">ATP-binding</keyword>
<dbReference type="PANTHER" id="PTHR24221:SF654">
    <property type="entry name" value="ATP-BINDING CASSETTE SUB-FAMILY B MEMBER 6"/>
    <property type="match status" value="1"/>
</dbReference>
<dbReference type="InterPro" id="IPR027417">
    <property type="entry name" value="P-loop_NTPase"/>
</dbReference>
<keyword evidence="3" id="KW-1003">Cell membrane</keyword>
<evidence type="ECO:0000259" key="15">
    <source>
        <dbReference type="PROSITE" id="PS50929"/>
    </source>
</evidence>
<dbReference type="Proteomes" id="UP000247772">
    <property type="component" value="Unassembled WGS sequence"/>
</dbReference>
<dbReference type="SUPFAM" id="SSF52540">
    <property type="entry name" value="P-loop containing nucleoside triphosphate hydrolases"/>
    <property type="match status" value="1"/>
</dbReference>
<organism evidence="16 17">
    <name type="scientific">Paraburkholderia silvatlantica</name>
    <dbReference type="NCBI Taxonomy" id="321895"/>
    <lineage>
        <taxon>Bacteria</taxon>
        <taxon>Pseudomonadati</taxon>
        <taxon>Pseudomonadota</taxon>
        <taxon>Betaproteobacteria</taxon>
        <taxon>Burkholderiales</taxon>
        <taxon>Burkholderiaceae</taxon>
        <taxon>Paraburkholderia</taxon>
    </lineage>
</organism>
<evidence type="ECO:0000256" key="5">
    <source>
        <dbReference type="ARBA" id="ARBA00022692"/>
    </source>
</evidence>
<evidence type="ECO:0000256" key="1">
    <source>
        <dbReference type="ARBA" id="ARBA00004651"/>
    </source>
</evidence>
<feature type="transmembrane region" description="Helical" evidence="13">
    <location>
        <begin position="176"/>
        <end position="195"/>
    </location>
</feature>
<evidence type="ECO:0000259" key="14">
    <source>
        <dbReference type="PROSITE" id="PS50893"/>
    </source>
</evidence>
<feature type="transmembrane region" description="Helical" evidence="13">
    <location>
        <begin position="293"/>
        <end position="311"/>
    </location>
</feature>
<dbReference type="PANTHER" id="PTHR24221">
    <property type="entry name" value="ATP-BINDING CASSETTE SUB-FAMILY B"/>
    <property type="match status" value="1"/>
</dbReference>
<dbReference type="InterPro" id="IPR039421">
    <property type="entry name" value="Type_1_exporter"/>
</dbReference>
<dbReference type="SUPFAM" id="SSF90123">
    <property type="entry name" value="ABC transporter transmembrane region"/>
    <property type="match status" value="1"/>
</dbReference>
<protein>
    <submittedName>
        <fullName evidence="16">ATP-binding cassette subfamily B protein</fullName>
    </submittedName>
</protein>
<evidence type="ECO:0000256" key="13">
    <source>
        <dbReference type="SAM" id="Phobius"/>
    </source>
</evidence>
<evidence type="ECO:0000256" key="12">
    <source>
        <dbReference type="SAM" id="MobiDB-lite"/>
    </source>
</evidence>
<feature type="transmembrane region" description="Helical" evidence="13">
    <location>
        <begin position="73"/>
        <end position="89"/>
    </location>
</feature>
<dbReference type="Pfam" id="PF00664">
    <property type="entry name" value="ABC_membrane"/>
    <property type="match status" value="1"/>
</dbReference>
<dbReference type="GO" id="GO:0005524">
    <property type="term" value="F:ATP binding"/>
    <property type="evidence" value="ECO:0007669"/>
    <property type="project" value="UniProtKB-KW"/>
</dbReference>
<keyword evidence="4" id="KW-0997">Cell inner membrane</keyword>
<dbReference type="InterPro" id="IPR036640">
    <property type="entry name" value="ABC1_TM_sf"/>
</dbReference>
<evidence type="ECO:0000256" key="7">
    <source>
        <dbReference type="ARBA" id="ARBA00022840"/>
    </source>
</evidence>
<dbReference type="FunFam" id="3.40.50.300:FF:000221">
    <property type="entry name" value="Multidrug ABC transporter ATP-binding protein"/>
    <property type="match status" value="1"/>
</dbReference>
<feature type="transmembrane region" description="Helical" evidence="13">
    <location>
        <begin position="34"/>
        <end position="53"/>
    </location>
</feature>
<dbReference type="GO" id="GO:0005886">
    <property type="term" value="C:plasma membrane"/>
    <property type="evidence" value="ECO:0007669"/>
    <property type="project" value="UniProtKB-SubCell"/>
</dbReference>
<dbReference type="Pfam" id="PF00005">
    <property type="entry name" value="ABC_tran"/>
    <property type="match status" value="1"/>
</dbReference>
<evidence type="ECO:0000256" key="4">
    <source>
        <dbReference type="ARBA" id="ARBA00022519"/>
    </source>
</evidence>
<gene>
    <name evidence="16" type="ORF">C7410_10428</name>
</gene>
<dbReference type="OrthoDB" id="8554730at2"/>
<dbReference type="InterPro" id="IPR017871">
    <property type="entry name" value="ABC_transporter-like_CS"/>
</dbReference>
<dbReference type="GO" id="GO:0140359">
    <property type="term" value="F:ABC-type transporter activity"/>
    <property type="evidence" value="ECO:0007669"/>
    <property type="project" value="InterPro"/>
</dbReference>
<dbReference type="RefSeq" id="WP_110854579.1">
    <property type="nucleotide sequence ID" value="NZ_QJSQ01000004.1"/>
</dbReference>
<comment type="subcellular location">
    <subcellularLocation>
        <location evidence="1">Cell membrane</location>
        <topology evidence="1">Multi-pass membrane protein</topology>
    </subcellularLocation>
</comment>
<feature type="domain" description="ABC transmembrane type-1" evidence="15">
    <location>
        <begin position="35"/>
        <end position="319"/>
    </location>
</feature>
<keyword evidence="11 13" id="KW-0472">Membrane</keyword>
<evidence type="ECO:0000256" key="11">
    <source>
        <dbReference type="ARBA" id="ARBA00023136"/>
    </source>
</evidence>
<feature type="transmembrane region" description="Helical" evidence="13">
    <location>
        <begin position="150"/>
        <end position="170"/>
    </location>
</feature>
<name>A0A2V4TNR4_9BURK</name>
<keyword evidence="2" id="KW-0813">Transport</keyword>
<keyword evidence="10" id="KW-0445">Lipid transport</keyword>
<dbReference type="GO" id="GO:0034040">
    <property type="term" value="F:ATPase-coupled lipid transmembrane transporter activity"/>
    <property type="evidence" value="ECO:0007669"/>
    <property type="project" value="TreeGrafter"/>
</dbReference>
<evidence type="ECO:0000256" key="6">
    <source>
        <dbReference type="ARBA" id="ARBA00022741"/>
    </source>
</evidence>
<dbReference type="SMART" id="SM00382">
    <property type="entry name" value="AAA"/>
    <property type="match status" value="1"/>
</dbReference>
<keyword evidence="8" id="KW-1278">Translocase</keyword>
<evidence type="ECO:0000256" key="9">
    <source>
        <dbReference type="ARBA" id="ARBA00022989"/>
    </source>
</evidence>
<accession>A0A2V4TNR4</accession>
<dbReference type="Gene3D" id="3.40.50.300">
    <property type="entry name" value="P-loop containing nucleotide triphosphate hydrolases"/>
    <property type="match status" value="1"/>
</dbReference>
<evidence type="ECO:0000313" key="16">
    <source>
        <dbReference type="EMBL" id="PYE25451.1"/>
    </source>
</evidence>
<evidence type="ECO:0000256" key="10">
    <source>
        <dbReference type="ARBA" id="ARBA00023055"/>
    </source>
</evidence>
<dbReference type="EMBL" id="QJSQ01000004">
    <property type="protein sequence ID" value="PYE25451.1"/>
    <property type="molecule type" value="Genomic_DNA"/>
</dbReference>
<dbReference type="Gene3D" id="1.20.1560.10">
    <property type="entry name" value="ABC transporter type 1, transmembrane domain"/>
    <property type="match status" value="1"/>
</dbReference>
<dbReference type="PROSITE" id="PS50929">
    <property type="entry name" value="ABC_TM1F"/>
    <property type="match status" value="1"/>
</dbReference>
<feature type="transmembrane region" description="Helical" evidence="13">
    <location>
        <begin position="257"/>
        <end position="281"/>
    </location>
</feature>
<evidence type="ECO:0000256" key="8">
    <source>
        <dbReference type="ARBA" id="ARBA00022967"/>
    </source>
</evidence>
<keyword evidence="9 13" id="KW-1133">Transmembrane helix</keyword>
<evidence type="ECO:0000313" key="17">
    <source>
        <dbReference type="Proteomes" id="UP000247772"/>
    </source>
</evidence>
<dbReference type="InterPro" id="IPR011527">
    <property type="entry name" value="ABC1_TM_dom"/>
</dbReference>
<feature type="domain" description="ABC transporter" evidence="14">
    <location>
        <begin position="352"/>
        <end position="587"/>
    </location>
</feature>
<reference evidence="16 17" key="1">
    <citation type="submission" date="2018-06" db="EMBL/GenBank/DDBJ databases">
        <title>Genomic Encyclopedia of Type Strains, Phase IV (KMG-V): Genome sequencing to study the core and pangenomes of soil and plant-associated prokaryotes.</title>
        <authorList>
            <person name="Whitman W."/>
        </authorList>
    </citation>
    <scope>NUCLEOTIDE SEQUENCE [LARGE SCALE GENOMIC DNA]</scope>
    <source>
        <strain evidence="16 17">SRCL-318</strain>
    </source>
</reference>
<sequence length="591" mass="64295">MEPVHGRTETSPKVSNAEVLTFIWSFWKRRPRSFAFAGALTLLWTGLDLSLPLASSHLITAVSSQPFRIADAWGAWRLYIVLFAAYAVTRNVTFRLWARIAALNMEALLNDAFRRLQAAPVEWHGSQGSGTTIRRVIRAMWGYDSVTDAVTIWFAPSSVVLVGLCTALAWRELTAGLVAFATVSGFLIASALLTVRYVRPANLYSNQCDAHLSGSLADALDANSVIKSFATELRERQHIADAAATWRRAILVTWGRFIDIGLIQNACLLLLLAGISAAMLHAWDHAHADAGDIAFAITSFLVMSGYLRNVGENVRQLQRGLDDTSDAVALRHLQTEEVDAPSGNFALTGGTIVFDNVSFAYPNAKHAACSNTSFTVACGEIVALMGPSGTGKSTLIKLMQRMYELQSGKILIGGRDTTRIPLHALRRSIAVAPQQPDLFHRSVRENIAYGRPDASLTEIIEAARVAQADRFINELSEGYDTLVGERGAKLSGGQRQRVAIARALLAEAPIVVLDESTSALDPKTEEAILARLRSYLRGRTCVFITHRPSAAQFADRIVHIADGRIESIESMPPVSAQTTPPFAMRGATDAA</sequence>